<feature type="domain" description="NB-ARC" evidence="6">
    <location>
        <begin position="479"/>
        <end position="568"/>
    </location>
</feature>
<dbReference type="SUPFAM" id="SSF52540">
    <property type="entry name" value="P-loop containing nucleoside triphosphate hydrolases"/>
    <property type="match status" value="2"/>
</dbReference>
<evidence type="ECO:0000259" key="6">
    <source>
        <dbReference type="Pfam" id="PF00931"/>
    </source>
</evidence>
<protein>
    <recommendedName>
        <fullName evidence="11">NB-ARC domain-containing protein</fullName>
    </recommendedName>
</protein>
<evidence type="ECO:0000313" key="9">
    <source>
        <dbReference type="EMBL" id="GKV51095.1"/>
    </source>
</evidence>
<accession>A0AAV5MMM5</accession>
<dbReference type="InterPro" id="IPR058922">
    <property type="entry name" value="WHD_DRP"/>
</dbReference>
<evidence type="ECO:0000256" key="2">
    <source>
        <dbReference type="ARBA" id="ARBA00022737"/>
    </source>
</evidence>
<feature type="domain" description="Disease resistance protein winged helix" evidence="8">
    <location>
        <begin position="657"/>
        <end position="726"/>
    </location>
</feature>
<dbReference type="InterPro" id="IPR032675">
    <property type="entry name" value="LRR_dom_sf"/>
</dbReference>
<proteinExistence type="inferred from homology"/>
<evidence type="ECO:0000259" key="7">
    <source>
        <dbReference type="Pfam" id="PF23247"/>
    </source>
</evidence>
<comment type="caution">
    <text evidence="9">The sequence shown here is derived from an EMBL/GenBank/DDBJ whole genome shotgun (WGS) entry which is preliminary data.</text>
</comment>
<dbReference type="PANTHER" id="PTHR33463:SF187">
    <property type="entry name" value="AND NB-ARC DOMAIN DISEASE RESISTANCE PROTEIN, PUTATIVE-RELATED"/>
    <property type="match status" value="1"/>
</dbReference>
<evidence type="ECO:0000256" key="5">
    <source>
        <dbReference type="ARBA" id="ARBA00022840"/>
    </source>
</evidence>
<keyword evidence="5" id="KW-0067">ATP-binding</keyword>
<keyword evidence="2" id="KW-0677">Repeat</keyword>
<sequence>MESTIGSVLGRVGEYVDCHKNFHNDVDDLKKGIADLKRRRNDKLAELLTVDDSERQVKEEVQGWLEDARRVTEIEMPDIEEEVQNVSYLSRGSLGRRVRQKIQDVREIYNRGSFPESLVIERPPPIGITLPTENMVGEVDVKEKIWGYLMSHEVGIIGVCGIGGVGKTTVMKHIHNELLNEATKFKKVVWVTVSHPLIVFRLQGDIASAMNKSLPDYGDELKRASRLMEVMKTVKYALILDDVWDKFTLHRVGIPEPTTENGCKIVITSRSVDVCNYLRCQMVKVPLLSAQESLNLFLDKVGQDILRIPNLEEILKLMVAECAGLPLAIVVIAGSMRGVEDIFEWRNALRELRQCVVNTEKDSEDEIFNRLKFSHDRLRNSSIQNCFLYCSLYPEDWVIRKENLIENWICEGLVEKLGSRREMHDKGHVILNRLLNNCLIEEANKRENVKMHDVVRDMALRVKSTGPSKFMVKAKMRLTEIPEEDEWTEDLDKDIMETVKYALILDDVWDKFDLQRVGIPEPTTENGCKIVITSRSVDVCNYLGCQIVKVPPLPQQESLNLFLDKVGQDILRIPNLEKILKDMVAECAGLPLAIVVIAGSMKGVTLIRQWRSALRRLRQCVVDIEKDSEDQIFQCLKFSYDRLPNSSIQECLLYCSLYSEDWVIQREDLIEDWICDGLVEKLGSRREMHDRGHEILSKLENNCLLEEGSDGYLNGVKMHDVVRDMALRVKSTGPSKFMVKAKMRLTEIPEKDKWTEDIDKVSLMYNEISYIPINMFPKCLMLSTLILEGNLELKQIPECFLANMPLLKFLNLSYTGIEALPNSMCSLKNLTALILCACESLERMPSLSKLKALKKLDLDEAGLYVAPEGIEMLENLEYLDLSAPKLKVLPKGKISKLFRLQYLRKNPIFSTDIRAEEVARLNMLECFEGIFDQLKDLNSFVSKLNQFRRPNNYWLRVGVVRNVGWYFGKFHNDDIVRKVALSDCNIGYEEELVLPDDLRNLLIGCCNMVADISISLRNLTQLQTYELYDCQGIECVVSFSSSSSSSLTAMNNLEKLCLFNLFSLRDIVKVEKTTASLAPTICPHIFSNLKHLIVRGCGPNLKKLFPCELLQGQGLQNLEQIIVNSCWEMEEIIGWEEEEVGNQTTTPILIPLPKLRILGLKSLPKLKRIYPEGGVMACDSLNSIYIIDCPKVKRIPLCLGRENGQPSLAAMKEIYIESKKKWWESLEWENPDDEYVFLPFIKYIGNDDHPRVNIKYGCVDPNQLFKDSL</sequence>
<dbReference type="GO" id="GO:0006952">
    <property type="term" value="P:defense response"/>
    <property type="evidence" value="ECO:0007669"/>
    <property type="project" value="UniProtKB-KW"/>
</dbReference>
<evidence type="ECO:0008006" key="11">
    <source>
        <dbReference type="Google" id="ProtNLM"/>
    </source>
</evidence>
<feature type="domain" description="NB-ARC" evidence="6">
    <location>
        <begin position="141"/>
        <end position="303"/>
    </location>
</feature>
<dbReference type="Gene3D" id="1.10.8.430">
    <property type="entry name" value="Helical domain of apoptotic protease-activating factors"/>
    <property type="match status" value="2"/>
</dbReference>
<dbReference type="InterPro" id="IPR050905">
    <property type="entry name" value="Plant_NBS-LRR"/>
</dbReference>
<keyword evidence="4" id="KW-0611">Plant defense</keyword>
<evidence type="ECO:0000256" key="4">
    <source>
        <dbReference type="ARBA" id="ARBA00022821"/>
    </source>
</evidence>
<dbReference type="InterPro" id="IPR027417">
    <property type="entry name" value="P-loop_NTPase"/>
</dbReference>
<dbReference type="Proteomes" id="UP001054252">
    <property type="component" value="Unassembled WGS sequence"/>
</dbReference>
<dbReference type="Pfam" id="PF23559">
    <property type="entry name" value="WHD_DRP"/>
    <property type="match status" value="2"/>
</dbReference>
<dbReference type="InterPro" id="IPR002182">
    <property type="entry name" value="NB-ARC"/>
</dbReference>
<dbReference type="InterPro" id="IPR057135">
    <property type="entry name" value="At4g27190-like_LRR"/>
</dbReference>
<evidence type="ECO:0000259" key="8">
    <source>
        <dbReference type="Pfam" id="PF23559"/>
    </source>
</evidence>
<feature type="domain" description="Disease resistance protein winged helix" evidence="8">
    <location>
        <begin position="392"/>
        <end position="459"/>
    </location>
</feature>
<evidence type="ECO:0000256" key="1">
    <source>
        <dbReference type="ARBA" id="ARBA00008894"/>
    </source>
</evidence>
<comment type="similarity">
    <text evidence="1">Belongs to the disease resistance NB-LRR family.</text>
</comment>
<dbReference type="Gene3D" id="3.40.50.300">
    <property type="entry name" value="P-loop containing nucleotide triphosphate hydrolases"/>
    <property type="match status" value="2"/>
</dbReference>
<dbReference type="PANTHER" id="PTHR33463">
    <property type="entry name" value="NB-ARC DOMAIN-CONTAINING PROTEIN-RELATED"/>
    <property type="match status" value="1"/>
</dbReference>
<dbReference type="FunFam" id="3.40.50.300:FF:001091">
    <property type="entry name" value="Probable disease resistance protein At1g61300"/>
    <property type="match status" value="1"/>
</dbReference>
<keyword evidence="10" id="KW-1185">Reference proteome</keyword>
<reference evidence="9 10" key="1">
    <citation type="journal article" date="2021" name="Commun. Biol.">
        <title>The genome of Shorea leprosula (Dipterocarpaceae) highlights the ecological relevance of drought in aseasonal tropical rainforests.</title>
        <authorList>
            <person name="Ng K.K.S."/>
            <person name="Kobayashi M.J."/>
            <person name="Fawcett J.A."/>
            <person name="Hatakeyama M."/>
            <person name="Paape T."/>
            <person name="Ng C.H."/>
            <person name="Ang C.C."/>
            <person name="Tnah L.H."/>
            <person name="Lee C.T."/>
            <person name="Nishiyama T."/>
            <person name="Sese J."/>
            <person name="O'Brien M.J."/>
            <person name="Copetti D."/>
            <person name="Mohd Noor M.I."/>
            <person name="Ong R.C."/>
            <person name="Putra M."/>
            <person name="Sireger I.Z."/>
            <person name="Indrioko S."/>
            <person name="Kosugi Y."/>
            <person name="Izuno A."/>
            <person name="Isagi Y."/>
            <person name="Lee S.L."/>
            <person name="Shimizu K.K."/>
        </authorList>
    </citation>
    <scope>NUCLEOTIDE SEQUENCE [LARGE SCALE GENOMIC DNA]</scope>
    <source>
        <strain evidence="9">214</strain>
    </source>
</reference>
<dbReference type="GO" id="GO:0043531">
    <property type="term" value="F:ADP binding"/>
    <property type="evidence" value="ECO:0007669"/>
    <property type="project" value="InterPro"/>
</dbReference>
<dbReference type="FunFam" id="1.10.10.10:FF:000322">
    <property type="entry name" value="Probable disease resistance protein At1g63360"/>
    <property type="match status" value="2"/>
</dbReference>
<gene>
    <name evidence="9" type="ORF">SLEP1_g57771</name>
</gene>
<dbReference type="SUPFAM" id="SSF52058">
    <property type="entry name" value="L domain-like"/>
    <property type="match status" value="1"/>
</dbReference>
<dbReference type="Pfam" id="PF23247">
    <property type="entry name" value="LRR_RPS2"/>
    <property type="match status" value="1"/>
</dbReference>
<name>A0AAV5MMM5_9ROSI</name>
<dbReference type="EMBL" id="BPVZ01000433">
    <property type="protein sequence ID" value="GKV51095.1"/>
    <property type="molecule type" value="Genomic_DNA"/>
</dbReference>
<evidence type="ECO:0000256" key="3">
    <source>
        <dbReference type="ARBA" id="ARBA00022741"/>
    </source>
</evidence>
<dbReference type="Gene3D" id="3.80.10.10">
    <property type="entry name" value="Ribonuclease Inhibitor"/>
    <property type="match status" value="2"/>
</dbReference>
<feature type="domain" description="Disease resistance protein At4g27190-like leucine-rich repeats" evidence="7">
    <location>
        <begin position="1084"/>
        <end position="1195"/>
    </location>
</feature>
<dbReference type="AlphaFoldDB" id="A0AAV5MMM5"/>
<dbReference type="Pfam" id="PF00931">
    <property type="entry name" value="NB-ARC"/>
    <property type="match status" value="2"/>
</dbReference>
<keyword evidence="3" id="KW-0547">Nucleotide-binding</keyword>
<organism evidence="9 10">
    <name type="scientific">Rubroshorea leprosula</name>
    <dbReference type="NCBI Taxonomy" id="152421"/>
    <lineage>
        <taxon>Eukaryota</taxon>
        <taxon>Viridiplantae</taxon>
        <taxon>Streptophyta</taxon>
        <taxon>Embryophyta</taxon>
        <taxon>Tracheophyta</taxon>
        <taxon>Spermatophyta</taxon>
        <taxon>Magnoliopsida</taxon>
        <taxon>eudicotyledons</taxon>
        <taxon>Gunneridae</taxon>
        <taxon>Pentapetalae</taxon>
        <taxon>rosids</taxon>
        <taxon>malvids</taxon>
        <taxon>Malvales</taxon>
        <taxon>Dipterocarpaceae</taxon>
        <taxon>Rubroshorea</taxon>
    </lineage>
</organism>
<dbReference type="InterPro" id="IPR042197">
    <property type="entry name" value="Apaf_helical"/>
</dbReference>
<evidence type="ECO:0000313" key="10">
    <source>
        <dbReference type="Proteomes" id="UP001054252"/>
    </source>
</evidence>
<dbReference type="PRINTS" id="PR00364">
    <property type="entry name" value="DISEASERSIST"/>
</dbReference>
<dbReference type="GO" id="GO:0005524">
    <property type="term" value="F:ATP binding"/>
    <property type="evidence" value="ECO:0007669"/>
    <property type="project" value="UniProtKB-KW"/>
</dbReference>